<dbReference type="Pfam" id="PF12787">
    <property type="entry name" value="EcsC"/>
    <property type="match status" value="1"/>
</dbReference>
<name>A0A235B9B8_9BACL</name>
<accession>A0A235B9B8</accession>
<organism evidence="2 3">
    <name type="scientific">Paludifilum halophilum</name>
    <dbReference type="NCBI Taxonomy" id="1642702"/>
    <lineage>
        <taxon>Bacteria</taxon>
        <taxon>Bacillati</taxon>
        <taxon>Bacillota</taxon>
        <taxon>Bacilli</taxon>
        <taxon>Bacillales</taxon>
        <taxon>Thermoactinomycetaceae</taxon>
        <taxon>Paludifilum</taxon>
    </lineage>
</organism>
<keyword evidence="3" id="KW-1185">Reference proteome</keyword>
<dbReference type="EMBL" id="NOWF01000004">
    <property type="protein sequence ID" value="OYD08195.1"/>
    <property type="molecule type" value="Genomic_DNA"/>
</dbReference>
<dbReference type="PANTHER" id="PTHR41260">
    <property type="entry name" value="PROTEIN ECSC"/>
    <property type="match status" value="1"/>
</dbReference>
<evidence type="ECO:0000313" key="2">
    <source>
        <dbReference type="EMBL" id="OYD08195.1"/>
    </source>
</evidence>
<dbReference type="OrthoDB" id="2737310at2"/>
<gene>
    <name evidence="2" type="ORF">CHM34_07530</name>
</gene>
<evidence type="ECO:0000313" key="3">
    <source>
        <dbReference type="Proteomes" id="UP000215459"/>
    </source>
</evidence>
<dbReference type="Proteomes" id="UP000215459">
    <property type="component" value="Unassembled WGS sequence"/>
</dbReference>
<feature type="region of interest" description="Disordered" evidence="1">
    <location>
        <begin position="267"/>
        <end position="289"/>
    </location>
</feature>
<sequence length="289" mass="33122">MIIESEEWLETELKRIQRWEKEQKDLWFWEKLLRLPFSLLDRILPGRIHHWAGNLLDELGTYIQTGGQYLITDDHVLNRLAARASLPEGTLTLYSASSLPIRCMNEVSEELKTSRGRMAKYQGATTGVGGVFTLAADIPTLLGLSLKVLQEMALAYGYDPRRKEERVFIIKCLQFASSDYVGKQAILKDLSAFHRGGAEREFIARLQGWREVIATYRDHWGWKKMFQMIPVAGMILGAYINRSAVEEVAETGQMLYRKRRVLEKMDTIRGERDAGEKGVPENKEKEGGR</sequence>
<comment type="caution">
    <text evidence="2">The sequence shown here is derived from an EMBL/GenBank/DDBJ whole genome shotgun (WGS) entry which is preliminary data.</text>
</comment>
<proteinExistence type="predicted"/>
<dbReference type="InterPro" id="IPR024787">
    <property type="entry name" value="EcsC"/>
</dbReference>
<evidence type="ECO:0000256" key="1">
    <source>
        <dbReference type="SAM" id="MobiDB-lite"/>
    </source>
</evidence>
<evidence type="ECO:0008006" key="4">
    <source>
        <dbReference type="Google" id="ProtNLM"/>
    </source>
</evidence>
<dbReference type="PANTHER" id="PTHR41260:SF1">
    <property type="entry name" value="PROTEIN ECSC"/>
    <property type="match status" value="1"/>
</dbReference>
<dbReference type="AlphaFoldDB" id="A0A235B9B8"/>
<protein>
    <recommendedName>
        <fullName evidence="4">EcsC family protein</fullName>
    </recommendedName>
</protein>
<reference evidence="2 3" key="1">
    <citation type="submission" date="2017-07" db="EMBL/GenBank/DDBJ databases">
        <title>The genome sequence of Paludifilum halophilum highlights mechanisms for microbial adaptation to high salt environemnts.</title>
        <authorList>
            <person name="Belbahri L."/>
        </authorList>
    </citation>
    <scope>NUCLEOTIDE SEQUENCE [LARGE SCALE GENOMIC DNA]</scope>
    <source>
        <strain evidence="2 3">DSM 102817</strain>
    </source>
</reference>
<dbReference type="RefSeq" id="WP_094264229.1">
    <property type="nucleotide sequence ID" value="NZ_NOWF01000004.1"/>
</dbReference>